<gene>
    <name evidence="7" type="ORF">FPZ47_27970</name>
</gene>
<dbReference type="GO" id="GO:0006313">
    <property type="term" value="P:DNA transposition"/>
    <property type="evidence" value="ECO:0007669"/>
    <property type="project" value="UniProtKB-UniRule"/>
</dbReference>
<dbReference type="InterPro" id="IPR001207">
    <property type="entry name" value="Transposase_mutator"/>
</dbReference>
<feature type="non-terminal residue" evidence="7">
    <location>
        <position position="1"/>
    </location>
</feature>
<dbReference type="PANTHER" id="PTHR33217:SF8">
    <property type="entry name" value="MUTATOR FAMILY TRANSPOSASE"/>
    <property type="match status" value="1"/>
</dbReference>
<organism evidence="7 8">
    <name type="scientific">Mycobacterium helveticum</name>
    <dbReference type="NCBI Taxonomy" id="2592811"/>
    <lineage>
        <taxon>Bacteria</taxon>
        <taxon>Bacillati</taxon>
        <taxon>Actinomycetota</taxon>
        <taxon>Actinomycetes</taxon>
        <taxon>Mycobacteriales</taxon>
        <taxon>Mycobacteriaceae</taxon>
        <taxon>Mycobacterium</taxon>
    </lineage>
</organism>
<evidence type="ECO:0000256" key="5">
    <source>
        <dbReference type="ARBA" id="ARBA00023172"/>
    </source>
</evidence>
<sequence length="152" mass="16940">GAAVSRELISNITEVVVDEIKAWQSRPLDEVYPILYIDGLRLRIGDNGVITTKVAYLAIGVDLEGRKHALGCWIQDSEGAKFWQKVVIDLRNRGVRDILIACCDGLTGLPDAIRSIYPDTVVQTCVVHVIRNAMRFVSYKDRKKVATAMRAI</sequence>
<reference evidence="7 8" key="1">
    <citation type="submission" date="2019-07" db="EMBL/GenBank/DDBJ databases">
        <title>New Mycobacterium species.</title>
        <authorList>
            <person name="Tortoli E."/>
            <person name="Ghielmetti G."/>
            <person name="Friedel U."/>
            <person name="Trovato A."/>
        </authorList>
    </citation>
    <scope>NUCLEOTIDE SEQUENCE [LARGE SCALE GENOMIC DNA]</scope>
    <source>
        <strain evidence="7 8">16-83</strain>
    </source>
</reference>
<comment type="caution">
    <text evidence="7">The sequence shown here is derived from an EMBL/GenBank/DDBJ whole genome shotgun (WGS) entry which is preliminary data.</text>
</comment>
<dbReference type="Proteomes" id="UP000320513">
    <property type="component" value="Unassembled WGS sequence"/>
</dbReference>
<dbReference type="RefSeq" id="WP_210420063.1">
    <property type="nucleotide sequence ID" value="NZ_VMQU01000368.1"/>
</dbReference>
<evidence type="ECO:0000256" key="2">
    <source>
        <dbReference type="ARBA" id="ARBA00010961"/>
    </source>
</evidence>
<dbReference type="Pfam" id="PF00872">
    <property type="entry name" value="Transposase_mut"/>
    <property type="match status" value="1"/>
</dbReference>
<dbReference type="EMBL" id="VMQU01000368">
    <property type="protein sequence ID" value="TVS74423.1"/>
    <property type="molecule type" value="Genomic_DNA"/>
</dbReference>
<keyword evidence="3 6" id="KW-0815">Transposition</keyword>
<feature type="non-terminal residue" evidence="7">
    <location>
        <position position="152"/>
    </location>
</feature>
<keyword evidence="6" id="KW-0814">Transposable element</keyword>
<proteinExistence type="inferred from homology"/>
<protein>
    <recommendedName>
        <fullName evidence="6">Mutator family transposase</fullName>
    </recommendedName>
</protein>
<comment type="function">
    <text evidence="1 6">Required for the transposition of the insertion element.</text>
</comment>
<name>A0A557WMG5_9MYCO</name>
<accession>A0A557WMG5</accession>
<evidence type="ECO:0000256" key="3">
    <source>
        <dbReference type="ARBA" id="ARBA00022578"/>
    </source>
</evidence>
<dbReference type="AlphaFoldDB" id="A0A557WMG5"/>
<dbReference type="GO" id="GO:0004803">
    <property type="term" value="F:transposase activity"/>
    <property type="evidence" value="ECO:0007669"/>
    <property type="project" value="UniProtKB-UniRule"/>
</dbReference>
<evidence type="ECO:0000313" key="7">
    <source>
        <dbReference type="EMBL" id="TVS74423.1"/>
    </source>
</evidence>
<evidence type="ECO:0000313" key="8">
    <source>
        <dbReference type="Proteomes" id="UP000320513"/>
    </source>
</evidence>
<keyword evidence="5 6" id="KW-0233">DNA recombination</keyword>
<evidence type="ECO:0000256" key="1">
    <source>
        <dbReference type="ARBA" id="ARBA00002190"/>
    </source>
</evidence>
<keyword evidence="4 6" id="KW-0238">DNA-binding</keyword>
<evidence type="ECO:0000256" key="4">
    <source>
        <dbReference type="ARBA" id="ARBA00023125"/>
    </source>
</evidence>
<evidence type="ECO:0000256" key="6">
    <source>
        <dbReference type="RuleBase" id="RU365089"/>
    </source>
</evidence>
<keyword evidence="8" id="KW-1185">Reference proteome</keyword>
<dbReference type="GO" id="GO:0003677">
    <property type="term" value="F:DNA binding"/>
    <property type="evidence" value="ECO:0007669"/>
    <property type="project" value="UniProtKB-UniRule"/>
</dbReference>
<comment type="similarity">
    <text evidence="2 6">Belongs to the transposase mutator family.</text>
</comment>
<dbReference type="PANTHER" id="PTHR33217">
    <property type="entry name" value="TRANSPOSASE FOR INSERTION SEQUENCE ELEMENT IS1081"/>
    <property type="match status" value="1"/>
</dbReference>